<sequence>MKKVYTGSKTKEISFPLGGIGSGCIGLSGNGRLIDWEIFNRPNKKSYNGFSHFAIKAEQDGRLLDARVLNGDMQGPYNGEHVRGGPLHSGYGYGPQSETMAGMPHFAHTAFYGEFPLAGMTFADPAFPGKVALQAFNPFIPLNDKDSSIPAAFFEWEIVNESDAPITYTLCLSTGNPIPSEKVIHTYKETNAEAAQPLHTLKLASRQFAADHPQFGDICIATDAAEVSHQAYWYRGGWCDALEMFWHDFARPGELNNRMYGAEDRPPSARHRDTASLAARMELLPGESRKVKFVISWNYPNMENYWNPQKTGTNTWTNYYATVFEDSVASASYALRQWERLYSETADFKEALFASTLPDVVKEAVSANLSVLKSATSLRLTDGSFYGFEGCIEDQGSCEGSCTHVWNYAYAMPFLFPSLERSMRDLDFRYNRRGDGRMSFRLMLPIGREAKDFHACADGQFGGVIKAYRDWKISGDSAWLAANWEAIKQSIEYAWAPSNEDQWDPAQKGVLEGRQHHTLDMELYGANSWLSGFYLAALKAGAEMAAYLGEADTAETYRCIFTKGKKWVDEHLFNGSYYEQHVDLSDRSMLERFGEEAVSSYWNAELGEIKYQIAGGCAIDQVVAQWHANLCGLGEIFDKVQTRSALQALYKHNFKASMRNEANTWRIYSLNDEAGLVICTWPEGTDKPSIPLTYNSETMTGFEYQAAVHMIQEGLIEEGLTIVQAIRDRYDGEKRNPWNEIECGSNYARSMASYALLNAFSGFEYDQVNGMIGFQPLIAPAESESFRTFWALDRAWGSFEMSQHHLRLDVSRGELRLKRLKLAPSQLAQVTQVKLGDRVLPFQISDGALFMADDLVVSAQQSVIIKLNEEQT</sequence>
<gene>
    <name evidence="3" type="ORF">ACFPOG_15135</name>
</gene>
<dbReference type="EC" id="3.2.1.-" evidence="3"/>
<dbReference type="InterPro" id="IPR024462">
    <property type="entry name" value="GH116_N"/>
</dbReference>
<dbReference type="PROSITE" id="PS51257">
    <property type="entry name" value="PROKAR_LIPOPROTEIN"/>
    <property type="match status" value="1"/>
</dbReference>
<evidence type="ECO:0000259" key="2">
    <source>
        <dbReference type="Pfam" id="PF12215"/>
    </source>
</evidence>
<dbReference type="EMBL" id="JBHSMJ010000020">
    <property type="protein sequence ID" value="MFC5449603.1"/>
    <property type="molecule type" value="Genomic_DNA"/>
</dbReference>
<protein>
    <submittedName>
        <fullName evidence="3">GH116 family glycosyl-hydrolase</fullName>
        <ecNumber evidence="3">3.2.1.-</ecNumber>
    </submittedName>
</protein>
<feature type="domain" description="Glycosyl-hydrolase family 116 N-terminal" evidence="2">
    <location>
        <begin position="15"/>
        <end position="340"/>
    </location>
</feature>
<dbReference type="Proteomes" id="UP001596044">
    <property type="component" value="Unassembled WGS sequence"/>
</dbReference>
<organism evidence="3 4">
    <name type="scientific">Paenibacillus aestuarii</name>
    <dbReference type="NCBI Taxonomy" id="516965"/>
    <lineage>
        <taxon>Bacteria</taxon>
        <taxon>Bacillati</taxon>
        <taxon>Bacillota</taxon>
        <taxon>Bacilli</taxon>
        <taxon>Bacillales</taxon>
        <taxon>Paenibacillaceae</taxon>
        <taxon>Paenibacillus</taxon>
    </lineage>
</organism>
<dbReference type="InterPro" id="IPR006775">
    <property type="entry name" value="GH116_catalytic"/>
</dbReference>
<dbReference type="Gene3D" id="1.50.10.10">
    <property type="match status" value="1"/>
</dbReference>
<dbReference type="InterPro" id="IPR008928">
    <property type="entry name" value="6-hairpin_glycosidase_sf"/>
</dbReference>
<keyword evidence="4" id="KW-1185">Reference proteome</keyword>
<dbReference type="SUPFAM" id="SSF48208">
    <property type="entry name" value="Six-hairpin glycosidases"/>
    <property type="match status" value="1"/>
</dbReference>
<evidence type="ECO:0000259" key="1">
    <source>
        <dbReference type="Pfam" id="PF04685"/>
    </source>
</evidence>
<comment type="caution">
    <text evidence="3">The sequence shown here is derived from an EMBL/GenBank/DDBJ whole genome shotgun (WGS) entry which is preliminary data.</text>
</comment>
<dbReference type="InterPro" id="IPR052566">
    <property type="entry name" value="Non-lysos_glucosylceramidase"/>
</dbReference>
<accession>A0ABW0K9X6</accession>
<feature type="domain" description="Glycosyl-hydrolase family 116 catalytic region" evidence="1">
    <location>
        <begin position="452"/>
        <end position="756"/>
    </location>
</feature>
<proteinExistence type="predicted"/>
<dbReference type="GO" id="GO:0016798">
    <property type="term" value="F:hydrolase activity, acting on glycosyl bonds"/>
    <property type="evidence" value="ECO:0007669"/>
    <property type="project" value="UniProtKB-KW"/>
</dbReference>
<keyword evidence="3" id="KW-0378">Hydrolase</keyword>
<evidence type="ECO:0000313" key="3">
    <source>
        <dbReference type="EMBL" id="MFC5449603.1"/>
    </source>
</evidence>
<dbReference type="Pfam" id="PF12215">
    <property type="entry name" value="Glyco_hydr_116N"/>
    <property type="match status" value="1"/>
</dbReference>
<reference evidence="4" key="1">
    <citation type="journal article" date="2019" name="Int. J. Syst. Evol. Microbiol.">
        <title>The Global Catalogue of Microorganisms (GCM) 10K type strain sequencing project: providing services to taxonomists for standard genome sequencing and annotation.</title>
        <authorList>
            <consortium name="The Broad Institute Genomics Platform"/>
            <consortium name="The Broad Institute Genome Sequencing Center for Infectious Disease"/>
            <person name="Wu L."/>
            <person name="Ma J."/>
        </authorList>
    </citation>
    <scope>NUCLEOTIDE SEQUENCE [LARGE SCALE GENOMIC DNA]</scope>
    <source>
        <strain evidence="4">KACC 11904</strain>
    </source>
</reference>
<dbReference type="PANTHER" id="PTHR12654:SF0">
    <property type="entry name" value="NON-LYSOSOMAL GLUCOSYLCERAMIDASE"/>
    <property type="match status" value="1"/>
</dbReference>
<keyword evidence="3" id="KW-0326">Glycosidase</keyword>
<dbReference type="PANTHER" id="PTHR12654">
    <property type="entry name" value="BILE ACID BETA-GLUCOSIDASE-RELATED"/>
    <property type="match status" value="1"/>
</dbReference>
<evidence type="ECO:0000313" key="4">
    <source>
        <dbReference type="Proteomes" id="UP001596044"/>
    </source>
</evidence>
<name>A0ABW0K9X6_9BACL</name>
<dbReference type="Pfam" id="PF04685">
    <property type="entry name" value="DUF608"/>
    <property type="match status" value="1"/>
</dbReference>
<dbReference type="RefSeq" id="WP_270877555.1">
    <property type="nucleotide sequence ID" value="NZ_JAQFVF010000002.1"/>
</dbReference>
<dbReference type="InterPro" id="IPR012341">
    <property type="entry name" value="6hp_glycosidase-like_sf"/>
</dbReference>